<protein>
    <submittedName>
        <fullName evidence="2">Uncharacterized protein</fullName>
    </submittedName>
</protein>
<evidence type="ECO:0000313" key="2">
    <source>
        <dbReference type="EMBL" id="KAG0558044.1"/>
    </source>
</evidence>
<accession>A0A8T0GIF0</accession>
<keyword evidence="1" id="KW-0732">Signal</keyword>
<dbReference type="EMBL" id="CM026431">
    <property type="protein sequence ID" value="KAG0558044.1"/>
    <property type="molecule type" value="Genomic_DNA"/>
</dbReference>
<evidence type="ECO:0000313" key="3">
    <source>
        <dbReference type="Proteomes" id="UP000822688"/>
    </source>
</evidence>
<sequence>MTKAKACLWTHPFFASSFLLLPLQPLLQTHRRHQLRLQHLSHSSARGHLA</sequence>
<dbReference type="AlphaFoldDB" id="A0A8T0GIF0"/>
<feature type="chain" id="PRO_5035778930" evidence="1">
    <location>
        <begin position="16"/>
        <end position="50"/>
    </location>
</feature>
<proteinExistence type="predicted"/>
<gene>
    <name evidence="2" type="ORF">KC19_10G000400</name>
</gene>
<reference evidence="2" key="1">
    <citation type="submission" date="2020-06" db="EMBL/GenBank/DDBJ databases">
        <title>WGS assembly of Ceratodon purpureus strain R40.</title>
        <authorList>
            <person name="Carey S.B."/>
            <person name="Jenkins J."/>
            <person name="Shu S."/>
            <person name="Lovell J.T."/>
            <person name="Sreedasyam A."/>
            <person name="Maumus F."/>
            <person name="Tiley G.P."/>
            <person name="Fernandez-Pozo N."/>
            <person name="Barry K."/>
            <person name="Chen C."/>
            <person name="Wang M."/>
            <person name="Lipzen A."/>
            <person name="Daum C."/>
            <person name="Saski C.A."/>
            <person name="Payton A.C."/>
            <person name="Mcbreen J.C."/>
            <person name="Conrad R.E."/>
            <person name="Kollar L.M."/>
            <person name="Olsson S."/>
            <person name="Huttunen S."/>
            <person name="Landis J.B."/>
            <person name="Wickett N.J."/>
            <person name="Johnson M.G."/>
            <person name="Rensing S.A."/>
            <person name="Grimwood J."/>
            <person name="Schmutz J."/>
            <person name="Mcdaniel S.F."/>
        </authorList>
    </citation>
    <scope>NUCLEOTIDE SEQUENCE</scope>
    <source>
        <strain evidence="2">R40</strain>
    </source>
</reference>
<dbReference type="Proteomes" id="UP000822688">
    <property type="component" value="Chromosome 10"/>
</dbReference>
<feature type="signal peptide" evidence="1">
    <location>
        <begin position="1"/>
        <end position="15"/>
    </location>
</feature>
<organism evidence="2 3">
    <name type="scientific">Ceratodon purpureus</name>
    <name type="common">Fire moss</name>
    <name type="synonym">Dicranum purpureum</name>
    <dbReference type="NCBI Taxonomy" id="3225"/>
    <lineage>
        <taxon>Eukaryota</taxon>
        <taxon>Viridiplantae</taxon>
        <taxon>Streptophyta</taxon>
        <taxon>Embryophyta</taxon>
        <taxon>Bryophyta</taxon>
        <taxon>Bryophytina</taxon>
        <taxon>Bryopsida</taxon>
        <taxon>Dicranidae</taxon>
        <taxon>Pseudoditrichales</taxon>
        <taxon>Ditrichaceae</taxon>
        <taxon>Ceratodon</taxon>
    </lineage>
</organism>
<evidence type="ECO:0000256" key="1">
    <source>
        <dbReference type="SAM" id="SignalP"/>
    </source>
</evidence>
<comment type="caution">
    <text evidence="2">The sequence shown here is derived from an EMBL/GenBank/DDBJ whole genome shotgun (WGS) entry which is preliminary data.</text>
</comment>
<keyword evidence="3" id="KW-1185">Reference proteome</keyword>
<name>A0A8T0GIF0_CERPU</name>